<proteinExistence type="predicted"/>
<feature type="region of interest" description="Disordered" evidence="2">
    <location>
        <begin position="122"/>
        <end position="185"/>
    </location>
</feature>
<evidence type="ECO:0000313" key="5">
    <source>
        <dbReference type="EMBL" id="PJF19918.1"/>
    </source>
</evidence>
<feature type="compositionally biased region" description="Polar residues" evidence="2">
    <location>
        <begin position="134"/>
        <end position="145"/>
    </location>
</feature>
<dbReference type="EMBL" id="MTSL01000028">
    <property type="protein sequence ID" value="PJF19918.1"/>
    <property type="molecule type" value="Genomic_DNA"/>
</dbReference>
<keyword evidence="1 3" id="KW-0732">Signal</keyword>
<comment type="caution">
    <text evidence="5">The sequence shown here is derived from an EMBL/GenBank/DDBJ whole genome shotgun (WGS) entry which is preliminary data.</text>
</comment>
<evidence type="ECO:0000256" key="3">
    <source>
        <dbReference type="SAM" id="SignalP"/>
    </source>
</evidence>
<feature type="compositionally biased region" description="Low complexity" evidence="2">
    <location>
        <begin position="146"/>
        <end position="169"/>
    </location>
</feature>
<evidence type="ECO:0000256" key="1">
    <source>
        <dbReference type="ARBA" id="ARBA00022729"/>
    </source>
</evidence>
<reference evidence="5 6" key="1">
    <citation type="submission" date="2016-10" db="EMBL/GenBank/DDBJ databases">
        <title>The genome of Paramicrosporidium saccamoebae is the missing link in understanding Cryptomycota and Microsporidia evolution.</title>
        <authorList>
            <person name="Quandt C.A."/>
            <person name="Beaudet D."/>
            <person name="Corsaro D."/>
            <person name="Michel R."/>
            <person name="Corradi N."/>
            <person name="James T."/>
        </authorList>
    </citation>
    <scope>NUCLEOTIDE SEQUENCE [LARGE SCALE GENOMIC DNA]</scope>
    <source>
        <strain evidence="5 6">KSL3</strain>
    </source>
</reference>
<organism evidence="5 6">
    <name type="scientific">Paramicrosporidium saccamoebae</name>
    <dbReference type="NCBI Taxonomy" id="1246581"/>
    <lineage>
        <taxon>Eukaryota</taxon>
        <taxon>Fungi</taxon>
        <taxon>Fungi incertae sedis</taxon>
        <taxon>Cryptomycota</taxon>
        <taxon>Cryptomycota incertae sedis</taxon>
        <taxon>Paramicrosporidium</taxon>
    </lineage>
</organism>
<protein>
    <recommendedName>
        <fullName evidence="4">Yeast cell wall synthesis Kre9/Knh1-like N-terminal domain-containing protein</fullName>
    </recommendedName>
</protein>
<accession>A0A2H9TQ76</accession>
<dbReference type="OrthoDB" id="2260257at2759"/>
<dbReference type="PANTHER" id="PTHR40633:SF1">
    <property type="entry name" value="GPI ANCHORED SERINE-THREONINE RICH PROTEIN (AFU_ORTHOLOGUE AFUA_1G03630)"/>
    <property type="match status" value="1"/>
</dbReference>
<dbReference type="AlphaFoldDB" id="A0A2H9TQ76"/>
<feature type="chain" id="PRO_5014115008" description="Yeast cell wall synthesis Kre9/Knh1-like N-terminal domain-containing protein" evidence="3">
    <location>
        <begin position="18"/>
        <end position="221"/>
    </location>
</feature>
<evidence type="ECO:0000259" key="4">
    <source>
        <dbReference type="Pfam" id="PF10342"/>
    </source>
</evidence>
<gene>
    <name evidence="5" type="ORF">PSACC_00269</name>
</gene>
<dbReference type="STRING" id="1246581.A0A2H9TQ76"/>
<evidence type="ECO:0000313" key="6">
    <source>
        <dbReference type="Proteomes" id="UP000240830"/>
    </source>
</evidence>
<sequence>MRLVPFAFCAYIAHVAATDFYITSPYAVISWKAGSDAKITWDIIPGGPAVSSVNIDLMDGGDPNAHVLMPIVSGLDPQVTQYQWKVPSDFPESSTVFVRVSGTGGDAQVQRYSHRFVIKGSGEQQAQAEVPQNRKPQPSVSQALPTQSAVASSSSQCESVESTTSQTTSIRPLTAESEDDSTTSSAITAVRRQAKNEASASNEFDSLVKVMLVVLSLAFMI</sequence>
<dbReference type="InterPro" id="IPR052982">
    <property type="entry name" value="SRP1/TIP1-like"/>
</dbReference>
<dbReference type="PANTHER" id="PTHR40633">
    <property type="entry name" value="MATRIX PROTEIN, PUTATIVE (AFU_ORTHOLOGUE AFUA_8G05410)-RELATED"/>
    <property type="match status" value="1"/>
</dbReference>
<name>A0A2H9TQ76_9FUNG</name>
<dbReference type="InterPro" id="IPR018466">
    <property type="entry name" value="Kre9/Knh1-like_N"/>
</dbReference>
<feature type="domain" description="Yeast cell wall synthesis Kre9/Knh1-like N-terminal" evidence="4">
    <location>
        <begin position="25"/>
        <end position="118"/>
    </location>
</feature>
<keyword evidence="6" id="KW-1185">Reference proteome</keyword>
<dbReference type="Proteomes" id="UP000240830">
    <property type="component" value="Unassembled WGS sequence"/>
</dbReference>
<feature type="signal peptide" evidence="3">
    <location>
        <begin position="1"/>
        <end position="17"/>
    </location>
</feature>
<evidence type="ECO:0000256" key="2">
    <source>
        <dbReference type="SAM" id="MobiDB-lite"/>
    </source>
</evidence>
<dbReference type="Pfam" id="PF10342">
    <property type="entry name" value="Kre9_KNH"/>
    <property type="match status" value="1"/>
</dbReference>